<dbReference type="Gene3D" id="1.10.1040.10">
    <property type="entry name" value="N-(1-d-carboxylethyl)-l-norvaline Dehydrogenase, domain 2"/>
    <property type="match status" value="1"/>
</dbReference>
<dbReference type="KEGG" id="tgo:TGME49_304870"/>
<dbReference type="GeneID" id="7898718"/>
<dbReference type="VEuPathDB" id="ToxoDB:TGME49_304870"/>
<protein>
    <recommendedName>
        <fullName evidence="4">Glycerol-3-phosphate dehydrogenase</fullName>
    </recommendedName>
</protein>
<gene>
    <name evidence="2" type="ORF">TGME49_304870</name>
</gene>
<feature type="coiled-coil region" evidence="1">
    <location>
        <begin position="124"/>
        <end position="151"/>
    </location>
</feature>
<dbReference type="Proteomes" id="UP000001529">
    <property type="component" value="Chromosome IX"/>
</dbReference>
<reference evidence="2" key="1">
    <citation type="submission" date="2013-04" db="EMBL/GenBank/DDBJ databases">
        <authorList>
            <person name="Sibley D."/>
            <person name="Venepally P."/>
            <person name="Karamycheva S."/>
            <person name="Hadjithomas M."/>
            <person name="Khan A."/>
            <person name="Brunk B."/>
            <person name="Roos D."/>
            <person name="Caler E."/>
            <person name="Lorenzi H."/>
        </authorList>
    </citation>
    <scope>NUCLEOTIDE SEQUENCE [LARGE SCALE GENOMIC DNA]</scope>
    <source>
        <strain evidence="2">ME49</strain>
    </source>
</reference>
<keyword evidence="3" id="KW-1185">Reference proteome</keyword>
<organism evidence="2 3">
    <name type="scientific">Toxoplasma gondii (strain ATCC 50611 / Me49)</name>
    <dbReference type="NCBI Taxonomy" id="508771"/>
    <lineage>
        <taxon>Eukaryota</taxon>
        <taxon>Sar</taxon>
        <taxon>Alveolata</taxon>
        <taxon>Apicomplexa</taxon>
        <taxon>Conoidasida</taxon>
        <taxon>Coccidia</taxon>
        <taxon>Eucoccidiorida</taxon>
        <taxon>Eimeriorina</taxon>
        <taxon>Sarcocystidae</taxon>
        <taxon>Toxoplasma</taxon>
    </lineage>
</organism>
<dbReference type="EMBL" id="KE138834">
    <property type="protein sequence ID" value="EPT27343.1"/>
    <property type="molecule type" value="Genomic_DNA"/>
</dbReference>
<dbReference type="OrthoDB" id="10263760at2759"/>
<sequence>MLKVDREMHPQKKGRLEPDVLKASLLFCPIATEFFPDGTLTAREVFEVISSHEVDHLFPLFTVTYDIAFKGRDPADLVRVFETREVRPHKTAEECNILVLPPLMANARRRIGRLQSIVDHERFKEQEKKIVKEYEKRYTEIEVAAETAKTADDFTPVAPAAEECRARK</sequence>
<name>A0A125YFU3_TOXGM</name>
<dbReference type="AlphaFoldDB" id="A0A125YFU3"/>
<evidence type="ECO:0008006" key="4">
    <source>
        <dbReference type="Google" id="ProtNLM"/>
    </source>
</evidence>
<dbReference type="RefSeq" id="XP_002370281.1">
    <property type="nucleotide sequence ID" value="XM_002370240.2"/>
</dbReference>
<dbReference type="PhylomeDB" id="A0A125YFU3"/>
<evidence type="ECO:0000313" key="3">
    <source>
        <dbReference type="Proteomes" id="UP000001529"/>
    </source>
</evidence>
<dbReference type="InterPro" id="IPR013328">
    <property type="entry name" value="6PGD_dom2"/>
</dbReference>
<dbReference type="EMBL" id="CM002044">
    <property type="protein sequence ID" value="EPT27343.1"/>
    <property type="molecule type" value="Genomic_DNA"/>
</dbReference>
<accession>A0A125YFU3</accession>
<evidence type="ECO:0000256" key="1">
    <source>
        <dbReference type="SAM" id="Coils"/>
    </source>
</evidence>
<evidence type="ECO:0000313" key="2">
    <source>
        <dbReference type="EMBL" id="EPT27343.1"/>
    </source>
</evidence>
<proteinExistence type="predicted"/>
<keyword evidence="1" id="KW-0175">Coiled coil</keyword>